<evidence type="ECO:0000313" key="4">
    <source>
        <dbReference type="Proteomes" id="UP001196413"/>
    </source>
</evidence>
<evidence type="ECO:0000256" key="1">
    <source>
        <dbReference type="SAM" id="MobiDB-lite"/>
    </source>
</evidence>
<name>A0AAD5QVG8_PARTN</name>
<evidence type="ECO:0000313" key="3">
    <source>
        <dbReference type="EMBL" id="KAJ1361091.1"/>
    </source>
</evidence>
<feature type="domain" description="SET" evidence="2">
    <location>
        <begin position="5"/>
        <end position="43"/>
    </location>
</feature>
<organism evidence="3 4">
    <name type="scientific">Parelaphostrongylus tenuis</name>
    <name type="common">Meningeal worm</name>
    <dbReference type="NCBI Taxonomy" id="148309"/>
    <lineage>
        <taxon>Eukaryota</taxon>
        <taxon>Metazoa</taxon>
        <taxon>Ecdysozoa</taxon>
        <taxon>Nematoda</taxon>
        <taxon>Chromadorea</taxon>
        <taxon>Rhabditida</taxon>
        <taxon>Rhabditina</taxon>
        <taxon>Rhabditomorpha</taxon>
        <taxon>Strongyloidea</taxon>
        <taxon>Metastrongylidae</taxon>
        <taxon>Parelaphostrongylus</taxon>
    </lineage>
</organism>
<sequence>MGPGTYINHDCRHSCRFVPNGHTAYIQTLRELKPGDEITCFYGEDFFGEGNEKCECITCERRGEGVFASREENTDNSSGSSIEIDDPNTSSQQKHGLRETESRLYRSGLTM</sequence>
<dbReference type="Pfam" id="PF00856">
    <property type="entry name" value="SET"/>
    <property type="match status" value="1"/>
</dbReference>
<dbReference type="GO" id="GO:0042799">
    <property type="term" value="F:histone H4K20 methyltransferase activity"/>
    <property type="evidence" value="ECO:0007669"/>
    <property type="project" value="TreeGrafter"/>
</dbReference>
<gene>
    <name evidence="3" type="ORF">KIN20_020268</name>
</gene>
<dbReference type="PANTHER" id="PTHR12977">
    <property type="entry name" value="SUPPRESSOR OF VARIEGATION 4-20-RELATED"/>
    <property type="match status" value="1"/>
</dbReference>
<dbReference type="InterPro" id="IPR001214">
    <property type="entry name" value="SET_dom"/>
</dbReference>
<keyword evidence="4" id="KW-1185">Reference proteome</keyword>
<proteinExistence type="predicted"/>
<reference evidence="3" key="1">
    <citation type="submission" date="2021-06" db="EMBL/GenBank/DDBJ databases">
        <title>Parelaphostrongylus tenuis whole genome reference sequence.</title>
        <authorList>
            <person name="Garwood T.J."/>
            <person name="Larsen P.A."/>
            <person name="Fountain-Jones N.M."/>
            <person name="Garbe J.R."/>
            <person name="Macchietto M.G."/>
            <person name="Kania S.A."/>
            <person name="Gerhold R.W."/>
            <person name="Richards J.E."/>
            <person name="Wolf T.M."/>
        </authorList>
    </citation>
    <scope>NUCLEOTIDE SEQUENCE</scope>
    <source>
        <strain evidence="3">MNPRO001-30</strain>
        <tissue evidence="3">Meninges</tissue>
    </source>
</reference>
<dbReference type="InterPro" id="IPR039977">
    <property type="entry name" value="Suv4-20/Set9"/>
</dbReference>
<dbReference type="GO" id="GO:0005634">
    <property type="term" value="C:nucleus"/>
    <property type="evidence" value="ECO:0007669"/>
    <property type="project" value="TreeGrafter"/>
</dbReference>
<dbReference type="EMBL" id="JAHQIW010004113">
    <property type="protein sequence ID" value="KAJ1361091.1"/>
    <property type="molecule type" value="Genomic_DNA"/>
</dbReference>
<dbReference type="SUPFAM" id="SSF82199">
    <property type="entry name" value="SET domain"/>
    <property type="match status" value="1"/>
</dbReference>
<evidence type="ECO:0000259" key="2">
    <source>
        <dbReference type="Pfam" id="PF00856"/>
    </source>
</evidence>
<dbReference type="AlphaFoldDB" id="A0AAD5QVG8"/>
<dbReference type="Gene3D" id="2.170.270.10">
    <property type="entry name" value="SET domain"/>
    <property type="match status" value="1"/>
</dbReference>
<dbReference type="InterPro" id="IPR046341">
    <property type="entry name" value="SET_dom_sf"/>
</dbReference>
<protein>
    <recommendedName>
        <fullName evidence="2">SET domain-containing protein</fullName>
    </recommendedName>
</protein>
<dbReference type="Proteomes" id="UP001196413">
    <property type="component" value="Unassembled WGS sequence"/>
</dbReference>
<comment type="caution">
    <text evidence="3">The sequence shown here is derived from an EMBL/GenBank/DDBJ whole genome shotgun (WGS) entry which is preliminary data.</text>
</comment>
<feature type="compositionally biased region" description="Polar residues" evidence="1">
    <location>
        <begin position="75"/>
        <end position="94"/>
    </location>
</feature>
<accession>A0AAD5QVG8</accession>
<dbReference type="PANTHER" id="PTHR12977:SF4">
    <property type="entry name" value="HISTONE-LYSINE N-METHYLTRANSFERASE KMT5B"/>
    <property type="match status" value="1"/>
</dbReference>
<feature type="region of interest" description="Disordered" evidence="1">
    <location>
        <begin position="70"/>
        <end position="111"/>
    </location>
</feature>